<name>A0A9P1CSZ9_9DINO</name>
<evidence type="ECO:0000313" key="5">
    <source>
        <dbReference type="Proteomes" id="UP001152797"/>
    </source>
</evidence>
<keyword evidence="5" id="KW-1185">Reference proteome</keyword>
<keyword evidence="4" id="KW-0808">Transferase</keyword>
<evidence type="ECO:0000313" key="2">
    <source>
        <dbReference type="EMBL" id="CAI3997179.1"/>
    </source>
</evidence>
<proteinExistence type="predicted"/>
<protein>
    <submittedName>
        <fullName evidence="4">Terminal uridylyltransferase 4</fullName>
    </submittedName>
</protein>
<feature type="compositionally biased region" description="Polar residues" evidence="1">
    <location>
        <begin position="1"/>
        <end position="12"/>
    </location>
</feature>
<dbReference type="Proteomes" id="UP001152797">
    <property type="component" value="Unassembled WGS sequence"/>
</dbReference>
<dbReference type="EMBL" id="CAMXCT020002302">
    <property type="protein sequence ID" value="CAL1150554.1"/>
    <property type="molecule type" value="Genomic_DNA"/>
</dbReference>
<evidence type="ECO:0000313" key="4">
    <source>
        <dbReference type="EMBL" id="CAL4784491.1"/>
    </source>
</evidence>
<dbReference type="EMBL" id="CAMXCT030002302">
    <property type="protein sequence ID" value="CAL4784491.1"/>
    <property type="molecule type" value="Genomic_DNA"/>
</dbReference>
<reference evidence="2" key="1">
    <citation type="submission" date="2022-10" db="EMBL/GenBank/DDBJ databases">
        <authorList>
            <person name="Chen Y."/>
            <person name="Dougan E. K."/>
            <person name="Chan C."/>
            <person name="Rhodes N."/>
            <person name="Thang M."/>
        </authorList>
    </citation>
    <scope>NUCLEOTIDE SEQUENCE</scope>
</reference>
<evidence type="ECO:0000256" key="1">
    <source>
        <dbReference type="SAM" id="MobiDB-lite"/>
    </source>
</evidence>
<accession>A0A9P1CSZ9</accession>
<dbReference type="OrthoDB" id="442859at2759"/>
<dbReference type="EMBL" id="CAMXCT010002302">
    <property type="protein sequence ID" value="CAI3997179.1"/>
    <property type="molecule type" value="Genomic_DNA"/>
</dbReference>
<sequence>MPNALTNGSGNSDPWDEAEMNEKRSHEGQAEVILHVPITYDNSITFTPELKQMLDNVKDKWSKADSGRSPLVLTLRSLTLLACGAGLLLLLAGHFAKAAFVAGSLREGRVLSVDRAVSHGGYAHAKFRKEVRQMNEEELHDIIAESRKMMLHHRLEKFRKKRPSAGSKYEWQYKIALAKTFLKERELAAMSNEEVFEPEPLSKDYPSRPTLAEEMKLTEDLEMAKAEWYDIGGWGSKPMGQKSDYPRNVGFEKQFYRKYGTVYNQPNKTYVGGWSWDPSKSDRSTNIAPGDWRPGGQYDKNVKWQATFQPDSIDIKRARKKAAREAATSTEAMALKVLAPSTSYGLFVGAALLGLAASRGFSGRR</sequence>
<organism evidence="2">
    <name type="scientific">Cladocopium goreaui</name>
    <dbReference type="NCBI Taxonomy" id="2562237"/>
    <lineage>
        <taxon>Eukaryota</taxon>
        <taxon>Sar</taxon>
        <taxon>Alveolata</taxon>
        <taxon>Dinophyceae</taxon>
        <taxon>Suessiales</taxon>
        <taxon>Symbiodiniaceae</taxon>
        <taxon>Cladocopium</taxon>
    </lineage>
</organism>
<comment type="caution">
    <text evidence="2">The sequence shown here is derived from an EMBL/GenBank/DDBJ whole genome shotgun (WGS) entry which is preliminary data.</text>
</comment>
<gene>
    <name evidence="2" type="ORF">C1SCF055_LOCUS23589</name>
</gene>
<dbReference type="AlphaFoldDB" id="A0A9P1CSZ9"/>
<keyword evidence="4" id="KW-0548">Nucleotidyltransferase</keyword>
<dbReference type="GO" id="GO:0016779">
    <property type="term" value="F:nucleotidyltransferase activity"/>
    <property type="evidence" value="ECO:0007669"/>
    <property type="project" value="UniProtKB-KW"/>
</dbReference>
<evidence type="ECO:0000313" key="3">
    <source>
        <dbReference type="EMBL" id="CAL1150554.1"/>
    </source>
</evidence>
<feature type="region of interest" description="Disordered" evidence="1">
    <location>
        <begin position="1"/>
        <end position="26"/>
    </location>
</feature>
<reference evidence="3" key="2">
    <citation type="submission" date="2024-04" db="EMBL/GenBank/DDBJ databases">
        <authorList>
            <person name="Chen Y."/>
            <person name="Shah S."/>
            <person name="Dougan E. K."/>
            <person name="Thang M."/>
            <person name="Chan C."/>
        </authorList>
    </citation>
    <scope>NUCLEOTIDE SEQUENCE [LARGE SCALE GENOMIC DNA]</scope>
</reference>